<dbReference type="PANTHER" id="PTHR31873:SF6">
    <property type="entry name" value="ASPARTATE DEHYDROGENASE DOMAIN-CONTAINING PROTEIN"/>
    <property type="match status" value="1"/>
</dbReference>
<evidence type="ECO:0000256" key="2">
    <source>
        <dbReference type="ARBA" id="ARBA00022642"/>
    </source>
</evidence>
<dbReference type="GeneID" id="11139922"/>
<evidence type="ECO:0000256" key="5">
    <source>
        <dbReference type="ARBA" id="ARBA00023027"/>
    </source>
</evidence>
<dbReference type="AlphaFoldDB" id="G0EFA9"/>
<feature type="active site" evidence="6">
    <location>
        <position position="210"/>
    </location>
</feature>
<name>G0EFA9_PYRF1</name>
<dbReference type="EMBL" id="CP002838">
    <property type="protein sequence ID" value="AEM38152.1"/>
    <property type="molecule type" value="Genomic_DNA"/>
</dbReference>
<feature type="binding site" evidence="6">
    <location>
        <position position="182"/>
    </location>
    <ligand>
        <name>NAD(+)</name>
        <dbReference type="ChEBI" id="CHEBI:57540"/>
    </ligand>
</feature>
<proteinExistence type="inferred from homology"/>
<dbReference type="InterPro" id="IPR011182">
    <property type="entry name" value="L-Asp_DH"/>
</dbReference>
<dbReference type="GO" id="GO:0033735">
    <property type="term" value="F:aspartate dehydrogenase [NAD(P)+] activity"/>
    <property type="evidence" value="ECO:0007669"/>
    <property type="project" value="UniProtKB-EC"/>
</dbReference>
<dbReference type="PANTHER" id="PTHR31873">
    <property type="entry name" value="L-ASPARTATE DEHYDROGENASE-RELATED"/>
    <property type="match status" value="1"/>
</dbReference>
<accession>G0EFA9</accession>
<protein>
    <recommendedName>
        <fullName evidence="6">L-aspartate dehydrogenase</fullName>
        <ecNumber evidence="6">1.4.1.21</ecNumber>
    </recommendedName>
</protein>
<comment type="pathway">
    <text evidence="6">Cofactor biosynthesis; NAD(+) biosynthesis; iminoaspartate from L-aspartate (dehydrogenase route): step 1/1.</text>
</comment>
<feature type="binding site" evidence="6">
    <location>
        <position position="126"/>
    </location>
    <ligand>
        <name>NAD(+)</name>
        <dbReference type="ChEBI" id="CHEBI:57540"/>
    </ligand>
</feature>
<sequence length="261" mass="27851">MKRVAIIGCGAIGSELAKAIDDGLVPAQLVALFDIKRDRCDKVASSLERVKPKVVSSMDEVLEVKPDVIVEAASQAAVAEYGPRILERGVDLIVLSVGALLDNSVLKSLEEASRKGGGRVYAPTGAIAGLDAIRALRIVGINKVVLRTRKPPKSLGVDVNDVTVLYRGPAREAVKKYPFNVNVAAALALAAGVEPLVEIVADPKVERNIHEIIVESAASRLTIRVENVPSPSNPRTSYLAALSCIELVRRIVSPRWLEVGT</sequence>
<dbReference type="NCBIfam" id="NF009828">
    <property type="entry name" value="PRK13303.1-3"/>
    <property type="match status" value="1"/>
</dbReference>
<dbReference type="Gene3D" id="3.40.50.720">
    <property type="entry name" value="NAD(P)-binding Rossmann-like Domain"/>
    <property type="match status" value="1"/>
</dbReference>
<evidence type="ECO:0000313" key="10">
    <source>
        <dbReference type="Proteomes" id="UP000001037"/>
    </source>
</evidence>
<gene>
    <name evidence="6" type="primary">nadX</name>
    <name evidence="9" type="ordered locus">Pyrfu_0280</name>
</gene>
<keyword evidence="3 6" id="KW-0521">NADP</keyword>
<dbReference type="UniPathway" id="UPA00253">
    <property type="reaction ID" value="UER00456"/>
</dbReference>
<comment type="catalytic activity">
    <reaction evidence="6">
        <text>L-aspartate + NADP(+) + H2O = oxaloacetate + NH4(+) + NADPH + H(+)</text>
        <dbReference type="Rhea" id="RHEA:11784"/>
        <dbReference type="ChEBI" id="CHEBI:15377"/>
        <dbReference type="ChEBI" id="CHEBI:15378"/>
        <dbReference type="ChEBI" id="CHEBI:16452"/>
        <dbReference type="ChEBI" id="CHEBI:28938"/>
        <dbReference type="ChEBI" id="CHEBI:29991"/>
        <dbReference type="ChEBI" id="CHEBI:57783"/>
        <dbReference type="ChEBI" id="CHEBI:58349"/>
        <dbReference type="EC" id="1.4.1.21"/>
    </reaction>
</comment>
<evidence type="ECO:0000259" key="8">
    <source>
        <dbReference type="Pfam" id="PF03447"/>
    </source>
</evidence>
<feature type="domain" description="Aspartate dehydrogenase" evidence="7">
    <location>
        <begin position="161"/>
        <end position="245"/>
    </location>
</feature>
<reference evidence="9 10" key="1">
    <citation type="journal article" date="2011" name="Stand. Genomic Sci.">
        <title>Complete genome sequence of the hyperthermophilic chemolithoautotroph Pyrolobus fumarii type strain (1A).</title>
        <authorList>
            <person name="Anderson I."/>
            <person name="Goker M."/>
            <person name="Nolan M."/>
            <person name="Lucas S."/>
            <person name="Hammon N."/>
            <person name="Deshpande S."/>
            <person name="Cheng J.F."/>
            <person name="Tapia R."/>
            <person name="Han C."/>
            <person name="Goodwin L."/>
            <person name="Pitluck S."/>
            <person name="Huntemann M."/>
            <person name="Liolios K."/>
            <person name="Ivanova N."/>
            <person name="Pagani I."/>
            <person name="Mavromatis K."/>
            <person name="Ovchinikova G."/>
            <person name="Pati A."/>
            <person name="Chen A."/>
            <person name="Palaniappan K."/>
            <person name="Land M."/>
            <person name="Hauser L."/>
            <person name="Brambilla E.M."/>
            <person name="Huber H."/>
            <person name="Yasawong M."/>
            <person name="Rohde M."/>
            <person name="Spring S."/>
            <person name="Abt B."/>
            <person name="Sikorski J."/>
            <person name="Wirth R."/>
            <person name="Detter J.C."/>
            <person name="Woyke T."/>
            <person name="Bristow J."/>
            <person name="Eisen J.A."/>
            <person name="Markowitz V."/>
            <person name="Hugenholtz P."/>
            <person name="Kyrpides N.C."/>
            <person name="Klenk H.P."/>
            <person name="Lapidus A."/>
        </authorList>
    </citation>
    <scope>NUCLEOTIDE SEQUENCE [LARGE SCALE GENOMIC DNA]</scope>
    <source>
        <strain evidence="10">DSM 11204 / 1A</strain>
    </source>
</reference>
<dbReference type="EC" id="1.4.1.21" evidence="6"/>
<comment type="catalytic activity">
    <reaction evidence="6">
        <text>L-aspartate + NAD(+) + H2O = oxaloacetate + NH4(+) + NADH + H(+)</text>
        <dbReference type="Rhea" id="RHEA:11788"/>
        <dbReference type="ChEBI" id="CHEBI:15377"/>
        <dbReference type="ChEBI" id="CHEBI:15378"/>
        <dbReference type="ChEBI" id="CHEBI:16452"/>
        <dbReference type="ChEBI" id="CHEBI:28938"/>
        <dbReference type="ChEBI" id="CHEBI:29991"/>
        <dbReference type="ChEBI" id="CHEBI:57540"/>
        <dbReference type="ChEBI" id="CHEBI:57945"/>
        <dbReference type="EC" id="1.4.1.21"/>
    </reaction>
</comment>
<feature type="domain" description="Aspartate/homoserine dehydrogenase NAD-binding" evidence="8">
    <location>
        <begin position="8"/>
        <end position="123"/>
    </location>
</feature>
<dbReference type="InterPro" id="IPR022487">
    <property type="entry name" value="Asp_DH_arc"/>
</dbReference>
<dbReference type="GO" id="GO:0051287">
    <property type="term" value="F:NAD binding"/>
    <property type="evidence" value="ECO:0007669"/>
    <property type="project" value="UniProtKB-UniRule"/>
</dbReference>
<dbReference type="InterPro" id="IPR020626">
    <property type="entry name" value="Asp_DH_prok"/>
</dbReference>
<dbReference type="InterPro" id="IPR002811">
    <property type="entry name" value="Asp_DH"/>
</dbReference>
<dbReference type="HOGENOM" id="CLU_089550_0_0_2"/>
<dbReference type="eggNOG" id="arCOG00254">
    <property type="taxonomic scope" value="Archaea"/>
</dbReference>
<dbReference type="Proteomes" id="UP000001037">
    <property type="component" value="Chromosome"/>
</dbReference>
<dbReference type="OrthoDB" id="15415at2157"/>
<dbReference type="Gene3D" id="3.30.360.10">
    <property type="entry name" value="Dihydrodipicolinate Reductase, domain 2"/>
    <property type="match status" value="1"/>
</dbReference>
<evidence type="ECO:0000313" key="9">
    <source>
        <dbReference type="EMBL" id="AEM38152.1"/>
    </source>
</evidence>
<dbReference type="InterPro" id="IPR036291">
    <property type="entry name" value="NAD(P)-bd_dom_sf"/>
</dbReference>
<keyword evidence="5 6" id="KW-0520">NAD</keyword>
<dbReference type="InParanoid" id="G0EFA9"/>
<comment type="function">
    <text evidence="6">Specifically catalyzes the NAD or NADP-dependent dehydrogenation of L-aspartate to iminoaspartate.</text>
</comment>
<dbReference type="Pfam" id="PF01958">
    <property type="entry name" value="Asp_DH_C"/>
    <property type="match status" value="1"/>
</dbReference>
<dbReference type="NCBIfam" id="NF009830">
    <property type="entry name" value="PRK13304.1"/>
    <property type="match status" value="1"/>
</dbReference>
<dbReference type="GO" id="GO:0009435">
    <property type="term" value="P:NAD+ biosynthetic process"/>
    <property type="evidence" value="ECO:0007669"/>
    <property type="project" value="UniProtKB-UniRule"/>
</dbReference>
<dbReference type="HAMAP" id="MF_01265">
    <property type="entry name" value="NadX"/>
    <property type="match status" value="1"/>
</dbReference>
<dbReference type="PIRSF" id="PIRSF005227">
    <property type="entry name" value="Asp_dh_NAD_syn"/>
    <property type="match status" value="1"/>
</dbReference>
<dbReference type="GO" id="GO:0050661">
    <property type="term" value="F:NADP binding"/>
    <property type="evidence" value="ECO:0007669"/>
    <property type="project" value="UniProtKB-UniRule"/>
</dbReference>
<dbReference type="KEGG" id="pfm:Pyrfu_0280"/>
<dbReference type="Pfam" id="PF03447">
    <property type="entry name" value="NAD_binding_3"/>
    <property type="match status" value="1"/>
</dbReference>
<dbReference type="STRING" id="694429.Pyrfu_0280"/>
<keyword evidence="2 6" id="KW-0662">Pyridine nucleotide biosynthesis</keyword>
<dbReference type="InterPro" id="IPR005106">
    <property type="entry name" value="Asp/hSer_DH_NAD-bd"/>
</dbReference>
<evidence type="ECO:0000256" key="3">
    <source>
        <dbReference type="ARBA" id="ARBA00022857"/>
    </source>
</evidence>
<keyword evidence="10" id="KW-1185">Reference proteome</keyword>
<dbReference type="SUPFAM" id="SSF55347">
    <property type="entry name" value="Glyceraldehyde-3-phosphate dehydrogenase-like, C-terminal domain"/>
    <property type="match status" value="1"/>
</dbReference>
<comment type="similarity">
    <text evidence="1 6">Belongs to the L-aspartate dehydrogenase family.</text>
</comment>
<evidence type="ECO:0000259" key="7">
    <source>
        <dbReference type="Pfam" id="PF01958"/>
    </source>
</evidence>
<evidence type="ECO:0000256" key="4">
    <source>
        <dbReference type="ARBA" id="ARBA00023002"/>
    </source>
</evidence>
<comment type="miscellaneous">
    <text evidence="6">The iminoaspartate product is unstable in aqueous solution and can decompose to oxaloacetate and ammonia.</text>
</comment>
<dbReference type="NCBIfam" id="NF009829">
    <property type="entry name" value="PRK13303.1-4"/>
    <property type="match status" value="1"/>
</dbReference>
<keyword evidence="4 6" id="KW-0560">Oxidoreductase</keyword>
<dbReference type="NCBIfam" id="TIGR03855">
    <property type="entry name" value="NAD_NadX"/>
    <property type="match status" value="1"/>
</dbReference>
<dbReference type="GO" id="GO:0016639">
    <property type="term" value="F:oxidoreductase activity, acting on the CH-NH2 group of donors, NAD or NADP as acceptor"/>
    <property type="evidence" value="ECO:0007669"/>
    <property type="project" value="UniProtKB-UniRule"/>
</dbReference>
<organism evidence="9 10">
    <name type="scientific">Pyrolobus fumarii (strain DSM 11204 / 1A)</name>
    <dbReference type="NCBI Taxonomy" id="694429"/>
    <lineage>
        <taxon>Archaea</taxon>
        <taxon>Thermoproteota</taxon>
        <taxon>Thermoprotei</taxon>
        <taxon>Desulfurococcales</taxon>
        <taxon>Pyrodictiaceae</taxon>
        <taxon>Pyrolobus</taxon>
    </lineage>
</organism>
<dbReference type="RefSeq" id="WP_014025829.1">
    <property type="nucleotide sequence ID" value="NC_015931.1"/>
</dbReference>
<evidence type="ECO:0000256" key="1">
    <source>
        <dbReference type="ARBA" id="ARBA00008331"/>
    </source>
</evidence>
<dbReference type="SUPFAM" id="SSF51735">
    <property type="entry name" value="NAD(P)-binding Rossmann-fold domains"/>
    <property type="match status" value="1"/>
</dbReference>
<evidence type="ECO:0000256" key="6">
    <source>
        <dbReference type="HAMAP-Rule" id="MF_01265"/>
    </source>
</evidence>